<feature type="domain" description="Methyltransferase" evidence="1">
    <location>
        <begin position="176"/>
        <end position="255"/>
    </location>
</feature>
<dbReference type="Gene3D" id="3.40.50.150">
    <property type="entry name" value="Vaccinia Virus protein VP39"/>
    <property type="match status" value="1"/>
</dbReference>
<dbReference type="InterPro" id="IPR041698">
    <property type="entry name" value="Methyltransf_25"/>
</dbReference>
<evidence type="ECO:0000259" key="1">
    <source>
        <dbReference type="Pfam" id="PF13649"/>
    </source>
</evidence>
<dbReference type="Proteomes" id="UP000265882">
    <property type="component" value="Unassembled WGS sequence"/>
</dbReference>
<comment type="caution">
    <text evidence="2">The sequence shown here is derived from an EMBL/GenBank/DDBJ whole genome shotgun (WGS) entry which is preliminary data.</text>
</comment>
<sequence>MNPILEQIRFMHKIGGIGRLLRLRKKHALGLKLIRGYAATTCFWTLSNVGLLDNLLEKGAVDLKEFAQANKLDLETLRSICEYLDGIKVLDCENDRCMLDVNGKILLEEPRGLFDLLYGYEPVFTKLEALARSQEKYGRDVIRRGDAVAKGSGELGRQFPFLAMRQMVYDHGFRRVLDLGCGDLEFVFLLCERAGITAAGVDSDPAAIECARRRLEDGASCSGRVTVSRADMFDVEHLAELFPDIDAITAIDVLHEYVYGGVQPVIKLLGEYKRNFPQSALVVAEFFKLPRVWLRRIPTTTLEHHLFHSLTKQEILPIGQWIDLFQKSGYGIVDKKLVHGIGHAYFVLR</sequence>
<accession>A0A3A4NMW1</accession>
<keyword evidence="2" id="KW-0808">Transferase</keyword>
<organism evidence="2 3">
    <name type="scientific">Abyssobacteria bacterium (strain SURF_5)</name>
    <dbReference type="NCBI Taxonomy" id="2093360"/>
    <lineage>
        <taxon>Bacteria</taxon>
        <taxon>Pseudomonadati</taxon>
        <taxon>Candidatus Hydrogenedentota</taxon>
        <taxon>Candidatus Abyssobacteria</taxon>
    </lineage>
</organism>
<proteinExistence type="predicted"/>
<reference evidence="2 3" key="1">
    <citation type="journal article" date="2017" name="ISME J.">
        <title>Energy and carbon metabolisms in a deep terrestrial subsurface fluid microbial community.</title>
        <authorList>
            <person name="Momper L."/>
            <person name="Jungbluth S.P."/>
            <person name="Lee M.D."/>
            <person name="Amend J.P."/>
        </authorList>
    </citation>
    <scope>NUCLEOTIDE SEQUENCE [LARGE SCALE GENOMIC DNA]</scope>
    <source>
        <strain evidence="2">SURF_5</strain>
    </source>
</reference>
<dbReference type="SUPFAM" id="SSF53335">
    <property type="entry name" value="S-adenosyl-L-methionine-dependent methyltransferases"/>
    <property type="match status" value="1"/>
</dbReference>
<dbReference type="Pfam" id="PF13649">
    <property type="entry name" value="Methyltransf_25"/>
    <property type="match status" value="1"/>
</dbReference>
<protein>
    <submittedName>
        <fullName evidence="2">Methyltransferase domain-containing protein</fullName>
    </submittedName>
</protein>
<dbReference type="GO" id="GO:0032259">
    <property type="term" value="P:methylation"/>
    <property type="evidence" value="ECO:0007669"/>
    <property type="project" value="UniProtKB-KW"/>
</dbReference>
<evidence type="ECO:0000313" key="3">
    <source>
        <dbReference type="Proteomes" id="UP000265882"/>
    </source>
</evidence>
<dbReference type="Gene3D" id="1.10.10.10">
    <property type="entry name" value="Winged helix-like DNA-binding domain superfamily/Winged helix DNA-binding domain"/>
    <property type="match status" value="1"/>
</dbReference>
<dbReference type="AlphaFoldDB" id="A0A3A4NMW1"/>
<evidence type="ECO:0000313" key="2">
    <source>
        <dbReference type="EMBL" id="RJP17054.1"/>
    </source>
</evidence>
<gene>
    <name evidence="2" type="ORF">C4520_17790</name>
</gene>
<keyword evidence="2" id="KW-0489">Methyltransferase</keyword>
<dbReference type="InterPro" id="IPR036388">
    <property type="entry name" value="WH-like_DNA-bd_sf"/>
</dbReference>
<dbReference type="CDD" id="cd02440">
    <property type="entry name" value="AdoMet_MTases"/>
    <property type="match status" value="1"/>
</dbReference>
<name>A0A3A4NMW1_ABYX5</name>
<dbReference type="EMBL" id="QZKU01000122">
    <property type="protein sequence ID" value="RJP17054.1"/>
    <property type="molecule type" value="Genomic_DNA"/>
</dbReference>
<dbReference type="InterPro" id="IPR029063">
    <property type="entry name" value="SAM-dependent_MTases_sf"/>
</dbReference>
<dbReference type="GO" id="GO:0008168">
    <property type="term" value="F:methyltransferase activity"/>
    <property type="evidence" value="ECO:0007669"/>
    <property type="project" value="UniProtKB-KW"/>
</dbReference>